<reference evidence="1 2" key="1">
    <citation type="journal article" date="2016" name="Nat. Commun.">
        <title>Thousands of microbial genomes shed light on interconnected biogeochemical processes in an aquifer system.</title>
        <authorList>
            <person name="Anantharaman K."/>
            <person name="Brown C.T."/>
            <person name="Hug L.A."/>
            <person name="Sharon I."/>
            <person name="Castelle C.J."/>
            <person name="Probst A.J."/>
            <person name="Thomas B.C."/>
            <person name="Singh A."/>
            <person name="Wilkins M.J."/>
            <person name="Karaoz U."/>
            <person name="Brodie E.L."/>
            <person name="Williams K.H."/>
            <person name="Hubbard S.S."/>
            <person name="Banfield J.F."/>
        </authorList>
    </citation>
    <scope>NUCLEOTIDE SEQUENCE [LARGE SCALE GENOMIC DNA]</scope>
</reference>
<sequence>MTIYGTVFPGATSIARSALLGERLTKEARYRINILDWHRAHGKNTALTARHFGIGRATMHRWFERYRTRGLLGLNEESRRPKRLRKPTTPPEVAARIVSLRREHPAWSKHKLHVLLKREGVMVSASTIGRILKRRGMIAKKISEKRRRAALHPRARFPHGMRISSPGDMVQMDTKHIMLPGGKKLYQFTAIDVLSKTRVLRVYASESSRNGALFLEECL</sequence>
<gene>
    <name evidence="1" type="ORF">A3A21_00250</name>
</gene>
<dbReference type="EMBL" id="MFKK01000037">
    <property type="protein sequence ID" value="OGG39714.1"/>
    <property type="molecule type" value="Genomic_DNA"/>
</dbReference>
<protein>
    <recommendedName>
        <fullName evidence="3">Integrase catalytic domain-containing protein</fullName>
    </recommendedName>
</protein>
<evidence type="ECO:0000313" key="1">
    <source>
        <dbReference type="EMBL" id="OGG39714.1"/>
    </source>
</evidence>
<accession>A0A1F6BS10</accession>
<dbReference type="AlphaFoldDB" id="A0A1F6BS10"/>
<name>A0A1F6BS10_9BACT</name>
<dbReference type="Proteomes" id="UP000176996">
    <property type="component" value="Unassembled WGS sequence"/>
</dbReference>
<comment type="caution">
    <text evidence="1">The sequence shown here is derived from an EMBL/GenBank/DDBJ whole genome shotgun (WGS) entry which is preliminary data.</text>
</comment>
<dbReference type="InterPro" id="IPR009057">
    <property type="entry name" value="Homeodomain-like_sf"/>
</dbReference>
<evidence type="ECO:0000313" key="2">
    <source>
        <dbReference type="Proteomes" id="UP000176996"/>
    </source>
</evidence>
<proteinExistence type="predicted"/>
<dbReference type="Pfam" id="PF13565">
    <property type="entry name" value="HTH_32"/>
    <property type="match status" value="1"/>
</dbReference>
<dbReference type="SUPFAM" id="SSF46689">
    <property type="entry name" value="Homeodomain-like"/>
    <property type="match status" value="1"/>
</dbReference>
<dbReference type="STRING" id="1798471.A3A21_00250"/>
<organism evidence="1 2">
    <name type="scientific">Candidatus Jorgensenbacteria bacterium RIFCSPLOWO2_01_FULL_45_25b</name>
    <dbReference type="NCBI Taxonomy" id="1798471"/>
    <lineage>
        <taxon>Bacteria</taxon>
        <taxon>Candidatus Joergenseniibacteriota</taxon>
    </lineage>
</organism>
<evidence type="ECO:0008006" key="3">
    <source>
        <dbReference type="Google" id="ProtNLM"/>
    </source>
</evidence>